<evidence type="ECO:0000256" key="10">
    <source>
        <dbReference type="ARBA" id="ARBA00023136"/>
    </source>
</evidence>
<evidence type="ECO:0000256" key="8">
    <source>
        <dbReference type="ARBA" id="ARBA00023004"/>
    </source>
</evidence>
<sequence>MFKRYIWLVVATVFLAFQIFIDSAMALDLDKETRTVLLNDRDEMVTLTLKEAKKGQKLYGSICAQCHPAGRTKTNPNVQLDKKSLAFATPRRDTIEGIVDYLKNPTTYDGEIDISEFHPATSSADLFGEMRNLSDDDLYAMAGHILIQPKLRGIAWGGGKVYD</sequence>
<evidence type="ECO:0000256" key="7">
    <source>
        <dbReference type="ARBA" id="ARBA00022982"/>
    </source>
</evidence>
<keyword evidence="8 12" id="KW-0408">Iron</keyword>
<dbReference type="HAMAP" id="MF_01378">
    <property type="entry name" value="PSII_Cyt550"/>
    <property type="match status" value="1"/>
</dbReference>
<keyword evidence="7 12" id="KW-0249">Electron transport</keyword>
<feature type="binding site" description="covalent" evidence="12">
    <location>
        <position position="66"/>
    </location>
    <ligand>
        <name>heme c</name>
        <dbReference type="ChEBI" id="CHEBI:61717"/>
    </ligand>
</feature>
<dbReference type="AlphaFoldDB" id="A0A928VWS5"/>
<evidence type="ECO:0000256" key="11">
    <source>
        <dbReference type="ARBA" id="ARBA00023276"/>
    </source>
</evidence>
<dbReference type="GO" id="GO:0009055">
    <property type="term" value="F:electron transfer activity"/>
    <property type="evidence" value="ECO:0007669"/>
    <property type="project" value="InterPro"/>
</dbReference>
<feature type="binding site" description="covalent" evidence="12">
    <location>
        <position position="63"/>
    </location>
    <ligand>
        <name>heme c</name>
        <dbReference type="ChEBI" id="CHEBI:61717"/>
    </ligand>
</feature>
<keyword evidence="6 12" id="KW-0479">Metal-binding</keyword>
<dbReference type="InterPro" id="IPR017851">
    <property type="entry name" value="PsbV_cyt_c550"/>
</dbReference>
<reference evidence="14" key="1">
    <citation type="submission" date="2020-10" db="EMBL/GenBank/DDBJ databases">
        <authorList>
            <person name="Castelo-Branco R."/>
            <person name="Eusebio N."/>
            <person name="Adriana R."/>
            <person name="Vieira A."/>
            <person name="Brugerolle De Fraissinette N."/>
            <person name="Rezende De Castro R."/>
            <person name="Schneider M.P."/>
            <person name="Vasconcelos V."/>
            <person name="Leao P.N."/>
        </authorList>
    </citation>
    <scope>NUCLEOTIDE SEQUENCE</scope>
    <source>
        <strain evidence="14">LEGE 11467</strain>
    </source>
</reference>
<feature type="domain" description="Cytochrome c" evidence="13">
    <location>
        <begin position="50"/>
        <end position="149"/>
    </location>
</feature>
<keyword evidence="5 12" id="KW-0349">Heme</keyword>
<dbReference type="SUPFAM" id="SSF46626">
    <property type="entry name" value="Cytochrome c"/>
    <property type="match status" value="1"/>
</dbReference>
<evidence type="ECO:0000256" key="6">
    <source>
        <dbReference type="ARBA" id="ARBA00022723"/>
    </source>
</evidence>
<evidence type="ECO:0000256" key="3">
    <source>
        <dbReference type="ARBA" id="ARBA00022448"/>
    </source>
</evidence>
<evidence type="ECO:0000256" key="5">
    <source>
        <dbReference type="ARBA" id="ARBA00022617"/>
    </source>
</evidence>
<keyword evidence="4 12" id="KW-0602">Photosynthesis</keyword>
<comment type="cofactor">
    <cofactor evidence="12">
        <name>heme c</name>
        <dbReference type="ChEBI" id="CHEBI:61717"/>
    </cofactor>
    <text evidence="12">Binds 1 heme c group covalently per subunit.</text>
</comment>
<name>A0A928VWS5_9CYAN</name>
<feature type="binding site" description="axial binding residue" evidence="12">
    <location>
        <position position="118"/>
    </location>
    <ligand>
        <name>heme c</name>
        <dbReference type="ChEBI" id="CHEBI:61717"/>
    </ligand>
    <ligandPart>
        <name>Fe</name>
        <dbReference type="ChEBI" id="CHEBI:18248"/>
    </ligandPart>
</feature>
<keyword evidence="9 12" id="KW-0793">Thylakoid</keyword>
<dbReference type="GO" id="GO:0009523">
    <property type="term" value="C:photosystem II"/>
    <property type="evidence" value="ECO:0007669"/>
    <property type="project" value="UniProtKB-KW"/>
</dbReference>
<dbReference type="GO" id="GO:0031676">
    <property type="term" value="C:plasma membrane-derived thylakoid membrane"/>
    <property type="evidence" value="ECO:0007669"/>
    <property type="project" value="UniProtKB-SubCell"/>
</dbReference>
<dbReference type="Gene3D" id="1.10.760.10">
    <property type="entry name" value="Cytochrome c-like domain"/>
    <property type="match status" value="1"/>
</dbReference>
<dbReference type="PIRSF" id="PIRSF005890">
    <property type="entry name" value="Phot_II_cyt_c550"/>
    <property type="match status" value="1"/>
</dbReference>
<evidence type="ECO:0000256" key="2">
    <source>
        <dbReference type="ARBA" id="ARBA00010433"/>
    </source>
</evidence>
<keyword evidence="15" id="KW-1185">Reference proteome</keyword>
<evidence type="ECO:0000256" key="12">
    <source>
        <dbReference type="HAMAP-Rule" id="MF_01378"/>
    </source>
</evidence>
<dbReference type="RefSeq" id="WP_264320430.1">
    <property type="nucleotide sequence ID" value="NZ_JADEXN010000061.1"/>
</dbReference>
<evidence type="ECO:0000256" key="9">
    <source>
        <dbReference type="ARBA" id="ARBA00023078"/>
    </source>
</evidence>
<dbReference type="InterPro" id="IPR009056">
    <property type="entry name" value="Cyt_c-like_dom"/>
</dbReference>
<dbReference type="GO" id="GO:0022904">
    <property type="term" value="P:respiratory electron transport chain"/>
    <property type="evidence" value="ECO:0007669"/>
    <property type="project" value="InterPro"/>
</dbReference>
<accession>A0A928VWS5</accession>
<organism evidence="14 15">
    <name type="scientific">Zarconia navalis LEGE 11467</name>
    <dbReference type="NCBI Taxonomy" id="1828826"/>
    <lineage>
        <taxon>Bacteria</taxon>
        <taxon>Bacillati</taxon>
        <taxon>Cyanobacteriota</taxon>
        <taxon>Cyanophyceae</taxon>
        <taxon>Oscillatoriophycideae</taxon>
        <taxon>Oscillatoriales</taxon>
        <taxon>Oscillatoriales incertae sedis</taxon>
        <taxon>Zarconia</taxon>
        <taxon>Zarconia navalis</taxon>
    </lineage>
</organism>
<dbReference type="InterPro" id="IPR029490">
    <property type="entry name" value="Cytochrom_C550"/>
</dbReference>
<dbReference type="GO" id="GO:0005506">
    <property type="term" value="F:iron ion binding"/>
    <property type="evidence" value="ECO:0007669"/>
    <property type="project" value="InterPro"/>
</dbReference>
<comment type="similarity">
    <text evidence="2 12">Belongs to the cytochrome c family. PsbV subfamily.</text>
</comment>
<dbReference type="GO" id="GO:0019684">
    <property type="term" value="P:photosynthesis, light reaction"/>
    <property type="evidence" value="ECO:0007669"/>
    <property type="project" value="UniProtKB-UniRule"/>
</dbReference>
<dbReference type="Pfam" id="PF14495">
    <property type="entry name" value="Cytochrom_C550"/>
    <property type="match status" value="1"/>
</dbReference>
<keyword evidence="3 12" id="KW-0813">Transport</keyword>
<dbReference type="EMBL" id="JADEXN010000061">
    <property type="protein sequence ID" value="MBE9040172.1"/>
    <property type="molecule type" value="Genomic_DNA"/>
</dbReference>
<protein>
    <recommendedName>
        <fullName evidence="12">Photosystem II extrinsic protein V</fullName>
        <shortName evidence="12">PsbV</shortName>
    </recommendedName>
    <alternativeName>
        <fullName evidence="12">Cytochrome c-550</fullName>
    </alternativeName>
    <alternativeName>
        <fullName evidence="12">Cytochrome c550</fullName>
    </alternativeName>
    <alternativeName>
        <fullName evidence="12">Low-potential cytochrome c</fullName>
    </alternativeName>
</protein>
<comment type="function">
    <text evidence="12">One of the extrinsic, lumenal subunits of photosystem II (PSII). PSII is a light-driven water plastoquinone oxidoreductase, using light energy to abstract electrons from H(2)O, generating a proton gradient subsequently used for ATP formation. The extrinsic proteins stabilize the structure of photosystem II oxygen-evolving complex (OEC), the ion environment of oxygen evolution and protect the OEC against heat-induced inactivation. Low-potential cytochrome c that plays a role in the OEC of PSII.</text>
</comment>
<gene>
    <name evidence="12" type="primary">psbV</name>
    <name evidence="14" type="ORF">IQ235_05120</name>
</gene>
<comment type="caution">
    <text evidence="14">The sequence shown here is derived from an EMBL/GenBank/DDBJ whole genome shotgun (WGS) entry which is preliminary data.</text>
</comment>
<comment type="subunit">
    <text evidence="12">PSII is composed of 1 copy each of membrane proteins PsbA, PsbB, PsbC, PsbD, PsbE, PsbF, PsbH, PsbI, PsbJ, PsbK, PsbL, PsbM, PsbT, PsbX, PsbY, PsbZ, Psb30/Ycf12, peripheral proteins PsbO, CyanoQ (PsbQ), PsbU, PsbV and a large number of cofactors. It forms dimeric complexes.</text>
</comment>
<dbReference type="PROSITE" id="PS51007">
    <property type="entry name" value="CYTC"/>
    <property type="match status" value="1"/>
</dbReference>
<dbReference type="InterPro" id="IPR036909">
    <property type="entry name" value="Cyt_c-like_dom_sf"/>
</dbReference>
<evidence type="ECO:0000256" key="1">
    <source>
        <dbReference type="ARBA" id="ARBA00004170"/>
    </source>
</evidence>
<feature type="binding site" description="axial binding residue" evidence="12">
    <location>
        <position position="67"/>
    </location>
    <ligand>
        <name>heme c</name>
        <dbReference type="ChEBI" id="CHEBI:61717"/>
    </ligand>
    <ligandPart>
        <name>Fe</name>
        <dbReference type="ChEBI" id="CHEBI:18248"/>
    </ligandPart>
</feature>
<comment type="subcellular location">
    <subcellularLocation>
        <location evidence="12">Cellular thylakoid membrane</location>
        <topology evidence="12">Peripheral membrane protein</topology>
        <orientation evidence="12">Lumenal side</orientation>
    </subcellularLocation>
    <subcellularLocation>
        <location evidence="1">Membrane</location>
        <topology evidence="1">Peripheral membrane protein</topology>
    </subcellularLocation>
    <text evidence="12">Associated with photosystem II at the lumenal side of the thylakoid membrane.</text>
</comment>
<dbReference type="InterPro" id="IPR016003">
    <property type="entry name" value="PsbV_cyt_c550-like"/>
</dbReference>
<dbReference type="Proteomes" id="UP000621799">
    <property type="component" value="Unassembled WGS sequence"/>
</dbReference>
<evidence type="ECO:0000313" key="14">
    <source>
        <dbReference type="EMBL" id="MBE9040172.1"/>
    </source>
</evidence>
<evidence type="ECO:0000256" key="4">
    <source>
        <dbReference type="ARBA" id="ARBA00022531"/>
    </source>
</evidence>
<dbReference type="NCBIfam" id="TIGR03045">
    <property type="entry name" value="PS_II_C550"/>
    <property type="match status" value="1"/>
</dbReference>
<evidence type="ECO:0000259" key="13">
    <source>
        <dbReference type="PROSITE" id="PS51007"/>
    </source>
</evidence>
<dbReference type="GO" id="GO:0020037">
    <property type="term" value="F:heme binding"/>
    <property type="evidence" value="ECO:0007669"/>
    <property type="project" value="InterPro"/>
</dbReference>
<keyword evidence="11 12" id="KW-0604">Photosystem II</keyword>
<proteinExistence type="inferred from homology"/>
<keyword evidence="10 12" id="KW-0472">Membrane</keyword>
<evidence type="ECO:0000313" key="15">
    <source>
        <dbReference type="Proteomes" id="UP000621799"/>
    </source>
</evidence>